<dbReference type="AlphaFoldDB" id="A0A7W3PDU9"/>
<dbReference type="InterPro" id="IPR020471">
    <property type="entry name" value="AKR"/>
</dbReference>
<gene>
    <name evidence="2" type="ORF">FHX71_002292</name>
</gene>
<evidence type="ECO:0000259" key="1">
    <source>
        <dbReference type="Pfam" id="PF00248"/>
    </source>
</evidence>
<keyword evidence="3" id="KW-1185">Reference proteome</keyword>
<dbReference type="SUPFAM" id="SSF51430">
    <property type="entry name" value="NAD(P)-linked oxidoreductase"/>
    <property type="match status" value="1"/>
</dbReference>
<dbReference type="Proteomes" id="UP000540568">
    <property type="component" value="Unassembled WGS sequence"/>
</dbReference>
<dbReference type="InterPro" id="IPR023210">
    <property type="entry name" value="NADP_OxRdtase_dom"/>
</dbReference>
<dbReference type="PANTHER" id="PTHR42686:SF1">
    <property type="entry name" value="GH17980P-RELATED"/>
    <property type="match status" value="1"/>
</dbReference>
<dbReference type="CDD" id="cd19090">
    <property type="entry name" value="AKR_AKR15A-like"/>
    <property type="match status" value="1"/>
</dbReference>
<feature type="domain" description="NADP-dependent oxidoreductase" evidence="1">
    <location>
        <begin position="25"/>
        <end position="306"/>
    </location>
</feature>
<dbReference type="RefSeq" id="WP_182616291.1">
    <property type="nucleotide sequence ID" value="NZ_BAAATF010000003.1"/>
</dbReference>
<organism evidence="2 3">
    <name type="scientific">Promicromonospora sukumoe</name>
    <dbReference type="NCBI Taxonomy" id="88382"/>
    <lineage>
        <taxon>Bacteria</taxon>
        <taxon>Bacillati</taxon>
        <taxon>Actinomycetota</taxon>
        <taxon>Actinomycetes</taxon>
        <taxon>Micrococcales</taxon>
        <taxon>Promicromonosporaceae</taxon>
        <taxon>Promicromonospora</taxon>
    </lineage>
</organism>
<name>A0A7W3PDU9_9MICO</name>
<sequence length="316" mass="33010">MTWNDRPLGTTGLRVTPLTVGGAPLGSMPKNFGYDVSEDQGVATARAALAGPIRALDTSSAYSAGESERRIGIALRELGGLSDGYLLSTKISRDLTTGDFSGAEMRRSIAGSLERLGLEQVPLVYLHDPENTTFEAATAPGGPLDVLRELKDSGVARAIGVAGGPTDLMARYLGTGHFDVLLTHNRWTLVNRNAGPLIDLAVDRGVGVVNAAVLGGGILATGTQGSDRYAYRPAAPEVLDAVRRIEDVATRAGVPLSTLATQFSTRDPRIATTVVGVSRPERIEQGVTAVTTPVEPGVFDEIDAIAASIPTDLLPA</sequence>
<protein>
    <submittedName>
        <fullName evidence="2">D-threo-aldose 1-dehydrogenase</fullName>
        <ecNumber evidence="2">1.1.1.122</ecNumber>
    </submittedName>
</protein>
<evidence type="ECO:0000313" key="2">
    <source>
        <dbReference type="EMBL" id="MBA8808350.1"/>
    </source>
</evidence>
<keyword evidence="2" id="KW-0560">Oxidoreductase</keyword>
<dbReference type="PANTHER" id="PTHR42686">
    <property type="entry name" value="GH17980P-RELATED"/>
    <property type="match status" value="1"/>
</dbReference>
<dbReference type="Gene3D" id="3.20.20.100">
    <property type="entry name" value="NADP-dependent oxidoreductase domain"/>
    <property type="match status" value="1"/>
</dbReference>
<dbReference type="GO" id="GO:0047834">
    <property type="term" value="F:D-threo-aldose 1-dehydrogenase activity"/>
    <property type="evidence" value="ECO:0007669"/>
    <property type="project" value="UniProtKB-EC"/>
</dbReference>
<dbReference type="EMBL" id="JACGWV010000001">
    <property type="protein sequence ID" value="MBA8808350.1"/>
    <property type="molecule type" value="Genomic_DNA"/>
</dbReference>
<dbReference type="EC" id="1.1.1.122" evidence="2"/>
<proteinExistence type="predicted"/>
<dbReference type="GO" id="GO:0005829">
    <property type="term" value="C:cytosol"/>
    <property type="evidence" value="ECO:0007669"/>
    <property type="project" value="TreeGrafter"/>
</dbReference>
<dbReference type="InterPro" id="IPR036812">
    <property type="entry name" value="NAD(P)_OxRdtase_dom_sf"/>
</dbReference>
<accession>A0A7W3PDU9</accession>
<reference evidence="2 3" key="1">
    <citation type="submission" date="2020-07" db="EMBL/GenBank/DDBJ databases">
        <title>Sequencing the genomes of 1000 actinobacteria strains.</title>
        <authorList>
            <person name="Klenk H.-P."/>
        </authorList>
    </citation>
    <scope>NUCLEOTIDE SEQUENCE [LARGE SCALE GENOMIC DNA]</scope>
    <source>
        <strain evidence="2 3">DSM 44121</strain>
    </source>
</reference>
<comment type="caution">
    <text evidence="2">The sequence shown here is derived from an EMBL/GenBank/DDBJ whole genome shotgun (WGS) entry which is preliminary data.</text>
</comment>
<dbReference type="Pfam" id="PF00248">
    <property type="entry name" value="Aldo_ket_red"/>
    <property type="match status" value="1"/>
</dbReference>
<evidence type="ECO:0000313" key="3">
    <source>
        <dbReference type="Proteomes" id="UP000540568"/>
    </source>
</evidence>